<organism evidence="1 2">
    <name type="scientific">Penicillium hetheringtonii</name>
    <dbReference type="NCBI Taxonomy" id="911720"/>
    <lineage>
        <taxon>Eukaryota</taxon>
        <taxon>Fungi</taxon>
        <taxon>Dikarya</taxon>
        <taxon>Ascomycota</taxon>
        <taxon>Pezizomycotina</taxon>
        <taxon>Eurotiomycetes</taxon>
        <taxon>Eurotiomycetidae</taxon>
        <taxon>Eurotiales</taxon>
        <taxon>Aspergillaceae</taxon>
        <taxon>Penicillium</taxon>
    </lineage>
</organism>
<dbReference type="Proteomes" id="UP001216150">
    <property type="component" value="Unassembled WGS sequence"/>
</dbReference>
<evidence type="ECO:0000313" key="1">
    <source>
        <dbReference type="EMBL" id="KAJ5575103.1"/>
    </source>
</evidence>
<protein>
    <submittedName>
        <fullName evidence="1">Uncharacterized protein</fullName>
    </submittedName>
</protein>
<name>A0AAD6DDZ1_9EURO</name>
<accession>A0AAD6DDZ1</accession>
<dbReference type="AlphaFoldDB" id="A0AAD6DDZ1"/>
<keyword evidence="2" id="KW-1185">Reference proteome</keyword>
<dbReference type="EMBL" id="JAQJAC010000008">
    <property type="protein sequence ID" value="KAJ5575103.1"/>
    <property type="molecule type" value="Genomic_DNA"/>
</dbReference>
<proteinExistence type="predicted"/>
<comment type="caution">
    <text evidence="1">The sequence shown here is derived from an EMBL/GenBank/DDBJ whole genome shotgun (WGS) entry which is preliminary data.</text>
</comment>
<sequence length="228" mass="25302">MTSTAAFYEQSQDYNWLDAITIEAHNYTVTSSRNPESTPSSGQINPQALSALPKLDQRAFVTKWARQVSTGPEQSKTPSNLVEETNSLNGIQEDKHSDVASISSSTVCVSIDKDFLESWQIEAVPPYPKTTPAVNTLFDLRNQICHPVSPRNVPVQTVSPRFAEEDFMYLPFEHIEVRSMTLSSTSTDSTLHGSTEELNIGKLIAGKVRQAAAHSVAAWEKLKRKLKH</sequence>
<reference evidence="1 2" key="1">
    <citation type="journal article" date="2023" name="IMA Fungus">
        <title>Comparative genomic study of the Penicillium genus elucidates a diverse pangenome and 15 lateral gene transfer events.</title>
        <authorList>
            <person name="Petersen C."/>
            <person name="Sorensen T."/>
            <person name="Nielsen M.R."/>
            <person name="Sondergaard T.E."/>
            <person name="Sorensen J.L."/>
            <person name="Fitzpatrick D.A."/>
            <person name="Frisvad J.C."/>
            <person name="Nielsen K.L."/>
        </authorList>
    </citation>
    <scope>NUCLEOTIDE SEQUENCE [LARGE SCALE GENOMIC DNA]</scope>
    <source>
        <strain evidence="1 2">IBT 29057</strain>
    </source>
</reference>
<gene>
    <name evidence="1" type="ORF">N7450_009002</name>
</gene>
<evidence type="ECO:0000313" key="2">
    <source>
        <dbReference type="Proteomes" id="UP001216150"/>
    </source>
</evidence>